<dbReference type="PANTHER" id="PTHR30576:SF0">
    <property type="entry name" value="UNDECAPRENYL-PHOSPHATE N-ACETYLGALACTOSAMINYL 1-PHOSPHATE TRANSFERASE-RELATED"/>
    <property type="match status" value="1"/>
</dbReference>
<dbReference type="GO" id="GO:0016020">
    <property type="term" value="C:membrane"/>
    <property type="evidence" value="ECO:0007669"/>
    <property type="project" value="UniProtKB-SubCell"/>
</dbReference>
<feature type="transmembrane region" description="Helical" evidence="8">
    <location>
        <begin position="339"/>
        <end position="360"/>
    </location>
</feature>
<keyword evidence="4 8" id="KW-0812">Transmembrane</keyword>
<dbReference type="PANTHER" id="PTHR30576">
    <property type="entry name" value="COLANIC BIOSYNTHESIS UDP-GLUCOSE LIPID CARRIER TRANSFERASE"/>
    <property type="match status" value="1"/>
</dbReference>
<dbReference type="PATRIC" id="fig|1316936.3.peg.2411"/>
<dbReference type="Pfam" id="PF13727">
    <property type="entry name" value="CoA_binding_3"/>
    <property type="match status" value="1"/>
</dbReference>
<feature type="transmembrane region" description="Helical" evidence="8">
    <location>
        <begin position="62"/>
        <end position="88"/>
    </location>
</feature>
<dbReference type="InterPro" id="IPR017473">
    <property type="entry name" value="Undecaprenyl-P_gluc_Ptfrase"/>
</dbReference>
<feature type="transmembrane region" description="Helical" evidence="8">
    <location>
        <begin position="137"/>
        <end position="157"/>
    </location>
</feature>
<evidence type="ECO:0000259" key="9">
    <source>
        <dbReference type="Pfam" id="PF02397"/>
    </source>
</evidence>
<evidence type="ECO:0000313" key="11">
    <source>
        <dbReference type="Proteomes" id="UP000015350"/>
    </source>
</evidence>
<comment type="caution">
    <text evidence="10">The sequence shown here is derived from an EMBL/GenBank/DDBJ whole genome shotgun (WGS) entry which is preliminary data.</text>
</comment>
<evidence type="ECO:0000313" key="10">
    <source>
        <dbReference type="EMBL" id="EPY01243.1"/>
    </source>
</evidence>
<sequence>SPDRGDQGCRHFLQRISHPAADPPVRVAGMALAVGKVHLADVSEYSVTDLKSLLRVRTGRSFTGVSAIVLTATLDIILLGGFFTWSYVEASQLDGLDARIWKFTDATFCVGILYLMLASRGYALSILGNPVSQLSRLLVNGSILAALEWLALLMLQFAPAFPWPWNGPINIVSGAVVAMCLTRLLIYRGLMSLAERGLIARTVAVVGSGPHGLRLIQSLMQRREAWTRIIGIFDDRHDRAPREVEGYPVAGTVDDLIEYARERRVDEVLVALPWGAEARLLGIVEKLKVIPANVRLAPDVISGYFIDQGFSRVDGMPVYIVYRKPISGWGAMLKRGEDLILGTAIGLVALPLMLLCAIAIKLDSPGPVLFRQNRYGYNNRLIGVYKFRSMYQDRTDRSGSVQTTSDDPRVTRVGRLIRRTSLDELPQILNVLKGDMSLVGPRPHATDTKAAGRLFEEIVREYSARHKVKPGITGWAQVMGWRGETDTEEKIQRRVECDLYYMENWSVFLDIEIMVRTLFVLTGRNVY</sequence>
<dbReference type="AlphaFoldDB" id="S9SAZ7"/>
<feature type="domain" description="Bacterial sugar transferase" evidence="9">
    <location>
        <begin position="334"/>
        <end position="521"/>
    </location>
</feature>
<keyword evidence="6 8" id="KW-0472">Membrane</keyword>
<feature type="non-terminal residue" evidence="10">
    <location>
        <position position="1"/>
    </location>
</feature>
<keyword evidence="7" id="KW-0270">Exopolysaccharide synthesis</keyword>
<feature type="transmembrane region" description="Helical" evidence="8">
    <location>
        <begin position="169"/>
        <end position="186"/>
    </location>
</feature>
<dbReference type="GO" id="GO:0000271">
    <property type="term" value="P:polysaccharide biosynthetic process"/>
    <property type="evidence" value="ECO:0007669"/>
    <property type="project" value="UniProtKB-KW"/>
</dbReference>
<dbReference type="EMBL" id="AQPH01000047">
    <property type="protein sequence ID" value="EPY01243.1"/>
    <property type="molecule type" value="Genomic_DNA"/>
</dbReference>
<protein>
    <submittedName>
        <fullName evidence="10">Capsular polysaccharide biosynthesis protein</fullName>
    </submittedName>
</protein>
<dbReference type="GO" id="GO:0016780">
    <property type="term" value="F:phosphotransferase activity, for other substituted phosphate groups"/>
    <property type="evidence" value="ECO:0007669"/>
    <property type="project" value="TreeGrafter"/>
</dbReference>
<dbReference type="InterPro" id="IPR036291">
    <property type="entry name" value="NAD(P)-bd_dom_sf"/>
</dbReference>
<evidence type="ECO:0000256" key="4">
    <source>
        <dbReference type="ARBA" id="ARBA00022692"/>
    </source>
</evidence>
<keyword evidence="3" id="KW-0808">Transferase</keyword>
<dbReference type="InterPro" id="IPR017475">
    <property type="entry name" value="EPS_sugar_tfrase"/>
</dbReference>
<proteinExistence type="inferred from homology"/>
<feature type="transmembrane region" description="Helical" evidence="8">
    <location>
        <begin position="100"/>
        <end position="117"/>
    </location>
</feature>
<evidence type="ECO:0000256" key="8">
    <source>
        <dbReference type="SAM" id="Phobius"/>
    </source>
</evidence>
<evidence type="ECO:0000256" key="2">
    <source>
        <dbReference type="ARBA" id="ARBA00006464"/>
    </source>
</evidence>
<evidence type="ECO:0000256" key="5">
    <source>
        <dbReference type="ARBA" id="ARBA00022989"/>
    </source>
</evidence>
<evidence type="ECO:0000256" key="7">
    <source>
        <dbReference type="ARBA" id="ARBA00023169"/>
    </source>
</evidence>
<comment type="similarity">
    <text evidence="2">Belongs to the bacterial sugar transferase family.</text>
</comment>
<name>S9SAZ7_MAGFU</name>
<dbReference type="SUPFAM" id="SSF51735">
    <property type="entry name" value="NAD(P)-binding Rossmann-fold domains"/>
    <property type="match status" value="1"/>
</dbReference>
<gene>
    <name evidence="10" type="ORF">K678_12080</name>
</gene>
<dbReference type="InterPro" id="IPR003362">
    <property type="entry name" value="Bact_transf"/>
</dbReference>
<evidence type="ECO:0000256" key="1">
    <source>
        <dbReference type="ARBA" id="ARBA00004141"/>
    </source>
</evidence>
<keyword evidence="5 8" id="KW-1133">Transmembrane helix</keyword>
<dbReference type="STRING" id="1316936.K678_12080"/>
<comment type="subcellular location">
    <subcellularLocation>
        <location evidence="1">Membrane</location>
        <topology evidence="1">Multi-pass membrane protein</topology>
    </subcellularLocation>
</comment>
<evidence type="ECO:0000256" key="3">
    <source>
        <dbReference type="ARBA" id="ARBA00022679"/>
    </source>
</evidence>
<dbReference type="eggNOG" id="COG2148">
    <property type="taxonomic scope" value="Bacteria"/>
</dbReference>
<reference evidence="10 11" key="1">
    <citation type="submission" date="2013-04" db="EMBL/GenBank/DDBJ databases">
        <authorList>
            <person name="Kuznetsov B."/>
            <person name="Ivanovsky R."/>
        </authorList>
    </citation>
    <scope>NUCLEOTIDE SEQUENCE [LARGE SCALE GENOMIC DNA]</scope>
    <source>
        <strain evidence="10 11">MGU-K5</strain>
    </source>
</reference>
<dbReference type="NCBIfam" id="TIGR03025">
    <property type="entry name" value="EPS_sugtrans"/>
    <property type="match status" value="1"/>
</dbReference>
<evidence type="ECO:0000256" key="6">
    <source>
        <dbReference type="ARBA" id="ARBA00023136"/>
    </source>
</evidence>
<dbReference type="Proteomes" id="UP000015350">
    <property type="component" value="Unassembled WGS sequence"/>
</dbReference>
<accession>S9SAZ7</accession>
<dbReference type="Pfam" id="PF02397">
    <property type="entry name" value="Bac_transf"/>
    <property type="match status" value="1"/>
</dbReference>
<organism evidence="10 11">
    <name type="scientific">Magnetospirillum fulvum MGU-K5</name>
    <dbReference type="NCBI Taxonomy" id="1316936"/>
    <lineage>
        <taxon>Bacteria</taxon>
        <taxon>Pseudomonadati</taxon>
        <taxon>Pseudomonadota</taxon>
        <taxon>Alphaproteobacteria</taxon>
        <taxon>Rhodospirillales</taxon>
        <taxon>Rhodospirillaceae</taxon>
        <taxon>Magnetospirillum</taxon>
    </lineage>
</organism>
<dbReference type="Gene3D" id="3.40.50.720">
    <property type="entry name" value="NAD(P)-binding Rossmann-like Domain"/>
    <property type="match status" value="1"/>
</dbReference>
<dbReference type="NCBIfam" id="TIGR03023">
    <property type="entry name" value="WcaJ_sugtrans"/>
    <property type="match status" value="1"/>
</dbReference>